<keyword evidence="1" id="KW-0472">Membrane</keyword>
<name>A0A1C5JR70_9ACTN</name>
<organism evidence="2 3">
    <name type="scientific">Micromonospora coxensis</name>
    <dbReference type="NCBI Taxonomy" id="356852"/>
    <lineage>
        <taxon>Bacteria</taxon>
        <taxon>Bacillati</taxon>
        <taxon>Actinomycetota</taxon>
        <taxon>Actinomycetes</taxon>
        <taxon>Micromonosporales</taxon>
        <taxon>Micromonosporaceae</taxon>
        <taxon>Micromonospora</taxon>
    </lineage>
</organism>
<evidence type="ECO:0000256" key="1">
    <source>
        <dbReference type="SAM" id="Phobius"/>
    </source>
</evidence>
<accession>A0A1C5JR70</accession>
<dbReference type="AlphaFoldDB" id="A0A1C5JR70"/>
<keyword evidence="1" id="KW-0812">Transmembrane</keyword>
<gene>
    <name evidence="2" type="ORF">GA0070614_5145</name>
</gene>
<keyword evidence="1" id="KW-1133">Transmembrane helix</keyword>
<evidence type="ECO:0000313" key="2">
    <source>
        <dbReference type="EMBL" id="SCG73080.1"/>
    </source>
</evidence>
<reference evidence="3" key="1">
    <citation type="submission" date="2016-06" db="EMBL/GenBank/DDBJ databases">
        <authorList>
            <person name="Varghese N."/>
            <person name="Submissions Spin"/>
        </authorList>
    </citation>
    <scope>NUCLEOTIDE SEQUENCE [LARGE SCALE GENOMIC DNA]</scope>
    <source>
        <strain evidence="3">DSM 45161</strain>
    </source>
</reference>
<evidence type="ECO:0000313" key="3">
    <source>
        <dbReference type="Proteomes" id="UP000198215"/>
    </source>
</evidence>
<proteinExistence type="predicted"/>
<dbReference type="Proteomes" id="UP000198215">
    <property type="component" value="Chromosome I"/>
</dbReference>
<feature type="transmembrane region" description="Helical" evidence="1">
    <location>
        <begin position="7"/>
        <end position="27"/>
    </location>
</feature>
<dbReference type="EMBL" id="LT607753">
    <property type="protein sequence ID" value="SCG73080.1"/>
    <property type="molecule type" value="Genomic_DNA"/>
</dbReference>
<sequence length="54" mass="5806">MVSKAGWVLAIAGFLLWALSPLLWMAGSLPLDTSLFIGSTALLPWLIYAGTRKS</sequence>
<protein>
    <submittedName>
        <fullName evidence="2">Uncharacterized protein</fullName>
    </submittedName>
</protein>
<keyword evidence="3" id="KW-1185">Reference proteome</keyword>
<feature type="transmembrane region" description="Helical" evidence="1">
    <location>
        <begin position="33"/>
        <end position="51"/>
    </location>
</feature>